<gene>
    <name evidence="2" type="ORF">MCBMB27_01149</name>
    <name evidence="3" type="ORF">SAMN05192567_1048</name>
</gene>
<evidence type="ECO:0000313" key="4">
    <source>
        <dbReference type="Proteomes" id="UP000185487"/>
    </source>
</evidence>
<name>A0AAE8L594_9HYPH</name>
<evidence type="ECO:0000259" key="1">
    <source>
        <dbReference type="PROSITE" id="PS50112"/>
    </source>
</evidence>
<sequence>MGVKTSSLKAGVAPARTGAAEAPIPQAVLEASGVVGTWAHDYWAGQLALSATFADLLGLDPEAAAGGVSLEVFLDHTHPEDRIRIESYLHAMAETGGPVEAEFRTRDTRTGIRTLLMRGRIERDPAGGATRGRGIAIDRTEEQAANLVQSERVVNRMAEHIIALRDLARALHRPTLTDRIEHLMIEIGFELARFLPEPEDEPRH</sequence>
<proteinExistence type="predicted"/>
<dbReference type="KEGG" id="mphy:MCBMB27_01149"/>
<dbReference type="AlphaFoldDB" id="A0AAE8L594"/>
<evidence type="ECO:0000313" key="5">
    <source>
        <dbReference type="Proteomes" id="UP000199140"/>
    </source>
</evidence>
<feature type="domain" description="PAS" evidence="1">
    <location>
        <begin position="50"/>
        <end position="96"/>
    </location>
</feature>
<dbReference type="GeneID" id="96606281"/>
<dbReference type="Gene3D" id="3.30.450.20">
    <property type="entry name" value="PAS domain"/>
    <property type="match status" value="1"/>
</dbReference>
<evidence type="ECO:0000313" key="2">
    <source>
        <dbReference type="EMBL" id="APT30440.1"/>
    </source>
</evidence>
<dbReference type="EMBL" id="CP015367">
    <property type="protein sequence ID" value="APT30440.1"/>
    <property type="molecule type" value="Genomic_DNA"/>
</dbReference>
<reference evidence="2 4" key="1">
    <citation type="submission" date="2016-04" db="EMBL/GenBank/DDBJ databases">
        <title>Complete genome sequencing and analysis of CBMB27, Methylobacterium phyllosphaerae isolated from leaf tissues of rice (Oryza sativa L.).</title>
        <authorList>
            <person name="Lee Y."/>
            <person name="Hwangbo K."/>
            <person name="Chung H."/>
            <person name="Yoo J."/>
            <person name="Kim K.Y."/>
            <person name="Sa T.M."/>
            <person name="Um Y."/>
            <person name="Madhaiyan M."/>
        </authorList>
    </citation>
    <scope>NUCLEOTIDE SEQUENCE [LARGE SCALE GENOMIC DNA]</scope>
    <source>
        <strain evidence="2 4">CBMB27</strain>
    </source>
</reference>
<organism evidence="3 5">
    <name type="scientific">Methylobacterium phyllosphaerae</name>
    <dbReference type="NCBI Taxonomy" id="418223"/>
    <lineage>
        <taxon>Bacteria</taxon>
        <taxon>Pseudomonadati</taxon>
        <taxon>Pseudomonadota</taxon>
        <taxon>Alphaproteobacteria</taxon>
        <taxon>Hyphomicrobiales</taxon>
        <taxon>Methylobacteriaceae</taxon>
        <taxon>Methylobacterium</taxon>
    </lineage>
</organism>
<evidence type="ECO:0000313" key="3">
    <source>
        <dbReference type="EMBL" id="SFG47588.1"/>
    </source>
</evidence>
<dbReference type="RefSeq" id="WP_051044948.1">
    <property type="nucleotide sequence ID" value="NZ_CP015367.1"/>
</dbReference>
<dbReference type="InterPro" id="IPR000014">
    <property type="entry name" value="PAS"/>
</dbReference>
<keyword evidence="4" id="KW-1185">Reference proteome</keyword>
<dbReference type="PROSITE" id="PS50112">
    <property type="entry name" value="PAS"/>
    <property type="match status" value="1"/>
</dbReference>
<dbReference type="Proteomes" id="UP000185487">
    <property type="component" value="Chromosome"/>
</dbReference>
<accession>A0AAE8L594</accession>
<dbReference type="Proteomes" id="UP000199140">
    <property type="component" value="Unassembled WGS sequence"/>
</dbReference>
<protein>
    <submittedName>
        <fullName evidence="2">Diguanylate cyclase</fullName>
    </submittedName>
    <submittedName>
        <fullName evidence="3">PAS fold-containing protein</fullName>
    </submittedName>
</protein>
<dbReference type="Pfam" id="PF08447">
    <property type="entry name" value="PAS_3"/>
    <property type="match status" value="1"/>
</dbReference>
<dbReference type="SUPFAM" id="SSF55785">
    <property type="entry name" value="PYP-like sensor domain (PAS domain)"/>
    <property type="match status" value="1"/>
</dbReference>
<dbReference type="InterPro" id="IPR035965">
    <property type="entry name" value="PAS-like_dom_sf"/>
</dbReference>
<reference evidence="3 5" key="2">
    <citation type="submission" date="2016-10" db="EMBL/GenBank/DDBJ databases">
        <authorList>
            <person name="Varghese N."/>
            <person name="Submissions S."/>
        </authorList>
    </citation>
    <scope>NUCLEOTIDE SEQUENCE [LARGE SCALE GENOMIC DNA]</scope>
    <source>
        <strain evidence="3 5">CBMB27</strain>
    </source>
</reference>
<dbReference type="CDD" id="cd00130">
    <property type="entry name" value="PAS"/>
    <property type="match status" value="1"/>
</dbReference>
<dbReference type="EMBL" id="FOPK01000004">
    <property type="protein sequence ID" value="SFG47588.1"/>
    <property type="molecule type" value="Genomic_DNA"/>
</dbReference>
<dbReference type="InterPro" id="IPR013655">
    <property type="entry name" value="PAS_fold_3"/>
</dbReference>